<dbReference type="EMBL" id="ONZP01000664">
    <property type="protein sequence ID" value="SPJ89000.1"/>
    <property type="molecule type" value="Genomic_DNA"/>
</dbReference>
<evidence type="ECO:0000256" key="1">
    <source>
        <dbReference type="SAM" id="MobiDB-lite"/>
    </source>
</evidence>
<evidence type="ECO:0000313" key="2">
    <source>
        <dbReference type="EMBL" id="SPJ89000.1"/>
    </source>
</evidence>
<comment type="caution">
    <text evidence="2">The sequence shown here is derived from an EMBL/GenBank/DDBJ whole genome shotgun (WGS) entry which is preliminary data.</text>
</comment>
<feature type="compositionally biased region" description="Polar residues" evidence="1">
    <location>
        <begin position="24"/>
        <end position="38"/>
    </location>
</feature>
<keyword evidence="3" id="KW-1185">Reference proteome</keyword>
<gene>
    <name evidence="2" type="ORF">FTOL_12895</name>
</gene>
<dbReference type="AlphaFoldDB" id="A0AAE8MLL4"/>
<name>A0AAE8MLL4_9HYPO</name>
<dbReference type="Proteomes" id="UP001187734">
    <property type="component" value="Unassembled WGS sequence"/>
</dbReference>
<accession>A0AAE8MLL4</accession>
<feature type="region of interest" description="Disordered" evidence="1">
    <location>
        <begin position="1"/>
        <end position="61"/>
    </location>
</feature>
<reference evidence="2" key="1">
    <citation type="submission" date="2018-03" db="EMBL/GenBank/DDBJ databases">
        <authorList>
            <person name="Guldener U."/>
        </authorList>
    </citation>
    <scope>NUCLEOTIDE SEQUENCE</scope>
</reference>
<proteinExistence type="predicted"/>
<feature type="compositionally biased region" description="Basic residues" evidence="1">
    <location>
        <begin position="1"/>
        <end position="10"/>
    </location>
</feature>
<evidence type="ECO:0000313" key="3">
    <source>
        <dbReference type="Proteomes" id="UP001187734"/>
    </source>
</evidence>
<protein>
    <submittedName>
        <fullName evidence="2">Uncharacterized protein</fullName>
    </submittedName>
</protein>
<organism evidence="2 3">
    <name type="scientific">Fusarium torulosum</name>
    <dbReference type="NCBI Taxonomy" id="33205"/>
    <lineage>
        <taxon>Eukaryota</taxon>
        <taxon>Fungi</taxon>
        <taxon>Dikarya</taxon>
        <taxon>Ascomycota</taxon>
        <taxon>Pezizomycotina</taxon>
        <taxon>Sordariomycetes</taxon>
        <taxon>Hypocreomycetidae</taxon>
        <taxon>Hypocreales</taxon>
        <taxon>Nectriaceae</taxon>
        <taxon>Fusarium</taxon>
    </lineage>
</organism>
<sequence>MPPRTRKRKASATESNGDEDAAPKTSTRAPRKTATNATNRRKGKHATSECSDNSKKKRKTVALDAKSQIRKRGNDLIKSIDEIMTGIPRVDVGVLINELSPDLTVVLPWMSSSSILQKNTQSHPQLMLKALDELQEHVEAYDTLVKQDLGIREPNWMRWGQDAKDLEEMNKHGLKMASEIVNHMIMPDLHRLPTKPPSATGLEDVAWDLIEEAIPDVSDSTWGKIAQGHLKAFTEVLRLHPTDE</sequence>